<dbReference type="EMBL" id="CM042018">
    <property type="protein sequence ID" value="KAI3827285.1"/>
    <property type="molecule type" value="Genomic_DNA"/>
</dbReference>
<evidence type="ECO:0000313" key="2">
    <source>
        <dbReference type="Proteomes" id="UP001056120"/>
    </source>
</evidence>
<protein>
    <submittedName>
        <fullName evidence="1">Uncharacterized protein</fullName>
    </submittedName>
</protein>
<comment type="caution">
    <text evidence="1">The sequence shown here is derived from an EMBL/GenBank/DDBJ whole genome shotgun (WGS) entry which is preliminary data.</text>
</comment>
<accession>A0ACB9K538</accession>
<dbReference type="Proteomes" id="UP001056120">
    <property type="component" value="Linkage Group LG01"/>
</dbReference>
<proteinExistence type="predicted"/>
<gene>
    <name evidence="1" type="ORF">L1987_01358</name>
</gene>
<evidence type="ECO:0000313" key="1">
    <source>
        <dbReference type="EMBL" id="KAI3827285.1"/>
    </source>
</evidence>
<organism evidence="1 2">
    <name type="scientific">Smallanthus sonchifolius</name>
    <dbReference type="NCBI Taxonomy" id="185202"/>
    <lineage>
        <taxon>Eukaryota</taxon>
        <taxon>Viridiplantae</taxon>
        <taxon>Streptophyta</taxon>
        <taxon>Embryophyta</taxon>
        <taxon>Tracheophyta</taxon>
        <taxon>Spermatophyta</taxon>
        <taxon>Magnoliopsida</taxon>
        <taxon>eudicotyledons</taxon>
        <taxon>Gunneridae</taxon>
        <taxon>Pentapetalae</taxon>
        <taxon>asterids</taxon>
        <taxon>campanulids</taxon>
        <taxon>Asterales</taxon>
        <taxon>Asteraceae</taxon>
        <taxon>Asteroideae</taxon>
        <taxon>Heliantheae alliance</taxon>
        <taxon>Millerieae</taxon>
        <taxon>Smallanthus</taxon>
    </lineage>
</organism>
<keyword evidence="2" id="KW-1185">Reference proteome</keyword>
<sequence length="286" mass="32761">MKKTPNNTEHFLYDLCNCKSCLEEADSVEYDEDVPKKKKGSQKSLKKRYEAGDPNVGLLGEPSGKFDYYVLYEYEAKFPTLTTFENPQQKTKHSWKIQSSNVVGPTSSPNQITATEATLNWQSENAVAQNNILKTILAQQSRFNQTQEALSDVESSSYEELSSNHEFEHLFMAEPEQTERFDSDIEDATSRAEAQDQAQGRNVFTNTDSKQQFTFDDIPPSKWRERSVEMLSWCSAELQYYNIDMLNFNEDWVSTPKALANENGVPIDDIPAKVFLDDEVWPEEDP</sequence>
<name>A0ACB9K538_9ASTR</name>
<reference evidence="2" key="1">
    <citation type="journal article" date="2022" name="Mol. Ecol. Resour.">
        <title>The genomes of chicory, endive, great burdock and yacon provide insights into Asteraceae palaeo-polyploidization history and plant inulin production.</title>
        <authorList>
            <person name="Fan W."/>
            <person name="Wang S."/>
            <person name="Wang H."/>
            <person name="Wang A."/>
            <person name="Jiang F."/>
            <person name="Liu H."/>
            <person name="Zhao H."/>
            <person name="Xu D."/>
            <person name="Zhang Y."/>
        </authorList>
    </citation>
    <scope>NUCLEOTIDE SEQUENCE [LARGE SCALE GENOMIC DNA]</scope>
    <source>
        <strain evidence="2">cv. Yunnan</strain>
    </source>
</reference>
<reference evidence="1 2" key="2">
    <citation type="journal article" date="2022" name="Mol. Ecol. Resour.">
        <title>The genomes of chicory, endive, great burdock and yacon provide insights into Asteraceae paleo-polyploidization history and plant inulin production.</title>
        <authorList>
            <person name="Fan W."/>
            <person name="Wang S."/>
            <person name="Wang H."/>
            <person name="Wang A."/>
            <person name="Jiang F."/>
            <person name="Liu H."/>
            <person name="Zhao H."/>
            <person name="Xu D."/>
            <person name="Zhang Y."/>
        </authorList>
    </citation>
    <scope>NUCLEOTIDE SEQUENCE [LARGE SCALE GENOMIC DNA]</scope>
    <source>
        <strain evidence="2">cv. Yunnan</strain>
        <tissue evidence="1">Leaves</tissue>
    </source>
</reference>